<sequence>MNGFRAGKRVFLTGHTGFKGSWLAFWLQHLGARVIGSALAPPPAPVYRWFGLLLMPGISAQPKPARWPGLPIV</sequence>
<dbReference type="Gene3D" id="3.40.50.720">
    <property type="entry name" value="NAD(P)-binding Rossmann-like Domain"/>
    <property type="match status" value="1"/>
</dbReference>
<gene>
    <name evidence="1" type="ORF">CQ13_39615</name>
</gene>
<keyword evidence="2" id="KW-1185">Reference proteome</keyword>
<evidence type="ECO:0000313" key="1">
    <source>
        <dbReference type="EMBL" id="KRR28343.1"/>
    </source>
</evidence>
<evidence type="ECO:0000313" key="2">
    <source>
        <dbReference type="Proteomes" id="UP000052023"/>
    </source>
</evidence>
<proteinExistence type="predicted"/>
<dbReference type="InterPro" id="IPR036291">
    <property type="entry name" value="NAD(P)-bd_dom_sf"/>
</dbReference>
<reference evidence="1 2" key="1">
    <citation type="submission" date="2014-03" db="EMBL/GenBank/DDBJ databases">
        <title>Bradyrhizobium valentinum sp. nov., isolated from effective nodules of Lupinus mariae-josephae, a lupine endemic of basic-lime soils in Eastern Spain.</title>
        <authorList>
            <person name="Duran D."/>
            <person name="Rey L."/>
            <person name="Navarro A."/>
            <person name="Busquets A."/>
            <person name="Imperial J."/>
            <person name="Ruiz-Argueso T."/>
        </authorList>
    </citation>
    <scope>NUCLEOTIDE SEQUENCE [LARGE SCALE GENOMIC DNA]</scope>
    <source>
        <strain evidence="1 2">Ro19</strain>
    </source>
</reference>
<organism evidence="1 2">
    <name type="scientific">Bradyrhizobium retamae</name>
    <dbReference type="NCBI Taxonomy" id="1300035"/>
    <lineage>
        <taxon>Bacteria</taxon>
        <taxon>Pseudomonadati</taxon>
        <taxon>Pseudomonadota</taxon>
        <taxon>Alphaproteobacteria</taxon>
        <taxon>Hyphomicrobiales</taxon>
        <taxon>Nitrobacteraceae</taxon>
        <taxon>Bradyrhizobium</taxon>
    </lineage>
</organism>
<dbReference type="Proteomes" id="UP000052023">
    <property type="component" value="Unassembled WGS sequence"/>
</dbReference>
<name>A0A0R3N7G6_9BRAD</name>
<comment type="caution">
    <text evidence="1">The sequence shown here is derived from an EMBL/GenBank/DDBJ whole genome shotgun (WGS) entry which is preliminary data.</text>
</comment>
<dbReference type="EMBL" id="LLYA01000098">
    <property type="protein sequence ID" value="KRR28343.1"/>
    <property type="molecule type" value="Genomic_DNA"/>
</dbReference>
<evidence type="ECO:0008006" key="3">
    <source>
        <dbReference type="Google" id="ProtNLM"/>
    </source>
</evidence>
<dbReference type="AlphaFoldDB" id="A0A0R3N7G6"/>
<dbReference type="SUPFAM" id="SSF51735">
    <property type="entry name" value="NAD(P)-binding Rossmann-fold domains"/>
    <property type="match status" value="1"/>
</dbReference>
<accession>A0A0R3N7G6</accession>
<protein>
    <recommendedName>
        <fullName evidence="3">NAD(P)-binding domain-containing protein</fullName>
    </recommendedName>
</protein>